<keyword evidence="2" id="KW-0812">Transmembrane</keyword>
<evidence type="ECO:0000256" key="2">
    <source>
        <dbReference type="SAM" id="Phobius"/>
    </source>
</evidence>
<feature type="transmembrane region" description="Helical" evidence="2">
    <location>
        <begin position="21"/>
        <end position="43"/>
    </location>
</feature>
<dbReference type="PROSITE" id="PS51257">
    <property type="entry name" value="PROKAR_LIPOPROTEIN"/>
    <property type="match status" value="1"/>
</dbReference>
<feature type="coiled-coil region" evidence="1">
    <location>
        <begin position="81"/>
        <end position="108"/>
    </location>
</feature>
<evidence type="ECO:0000313" key="3">
    <source>
        <dbReference type="EMBL" id="KRY29029.1"/>
    </source>
</evidence>
<dbReference type="EMBL" id="JYDH01000183">
    <property type="protein sequence ID" value="KRY29029.1"/>
    <property type="molecule type" value="Genomic_DNA"/>
</dbReference>
<evidence type="ECO:0000256" key="1">
    <source>
        <dbReference type="SAM" id="Coils"/>
    </source>
</evidence>
<keyword evidence="4" id="KW-1185">Reference proteome</keyword>
<dbReference type="InParanoid" id="A0A0V1AW98"/>
<dbReference type="Proteomes" id="UP000054776">
    <property type="component" value="Unassembled WGS sequence"/>
</dbReference>
<gene>
    <name evidence="3" type="ORF">T01_10421</name>
</gene>
<keyword evidence="1" id="KW-0175">Coiled coil</keyword>
<keyword evidence="2" id="KW-0472">Membrane</keyword>
<keyword evidence="2" id="KW-1133">Transmembrane helix</keyword>
<dbReference type="AlphaFoldDB" id="A0A0V1AW98"/>
<sequence>MDPISRSTKVQNLREHPMHQLLVIFLTLTLYSCKIFKNSILVVDADPQFQRWQMLKNGQQWEKDQPVQEEQEPPLLTEAELKQLQAAMEEMNLQNRRLQQRIDENILAGNFPKQPMPMIPSVQIPHNSPQMVPVQMAMPPSSIAQQVTQPQVSAIDYMMLNLYLSTKLEKAKKQEENCQGMHVSFERFVIFPYSIN</sequence>
<proteinExistence type="predicted"/>
<reference evidence="3 4" key="1">
    <citation type="submission" date="2015-01" db="EMBL/GenBank/DDBJ databases">
        <title>Evolution of Trichinella species and genotypes.</title>
        <authorList>
            <person name="Korhonen P.K."/>
            <person name="Edoardo P."/>
            <person name="Giuseppe L.R."/>
            <person name="Gasser R.B."/>
        </authorList>
    </citation>
    <scope>NUCLEOTIDE SEQUENCE [LARGE SCALE GENOMIC DNA]</scope>
    <source>
        <strain evidence="3">ISS3</strain>
    </source>
</reference>
<accession>A0A0V1AW98</accession>
<protein>
    <submittedName>
        <fullName evidence="3">Uncharacterized protein</fullName>
    </submittedName>
</protein>
<comment type="caution">
    <text evidence="3">The sequence shown here is derived from an EMBL/GenBank/DDBJ whole genome shotgun (WGS) entry which is preliminary data.</text>
</comment>
<evidence type="ECO:0000313" key="4">
    <source>
        <dbReference type="Proteomes" id="UP000054776"/>
    </source>
</evidence>
<dbReference type="OrthoDB" id="5918578at2759"/>
<organism evidence="3 4">
    <name type="scientific">Trichinella spiralis</name>
    <name type="common">Trichina worm</name>
    <dbReference type="NCBI Taxonomy" id="6334"/>
    <lineage>
        <taxon>Eukaryota</taxon>
        <taxon>Metazoa</taxon>
        <taxon>Ecdysozoa</taxon>
        <taxon>Nematoda</taxon>
        <taxon>Enoplea</taxon>
        <taxon>Dorylaimia</taxon>
        <taxon>Trichinellida</taxon>
        <taxon>Trichinellidae</taxon>
        <taxon>Trichinella</taxon>
    </lineage>
</organism>
<name>A0A0V1AW98_TRISP</name>